<feature type="domain" description="Tail sheath protein subtilisin-like" evidence="2">
    <location>
        <begin position="304"/>
        <end position="459"/>
    </location>
</feature>
<dbReference type="AlphaFoldDB" id="A0AAE3DAY4"/>
<evidence type="ECO:0000313" key="5">
    <source>
        <dbReference type="Proteomes" id="UP001198220"/>
    </source>
</evidence>
<dbReference type="EMBL" id="JAJEPS010000004">
    <property type="protein sequence ID" value="MCC2125705.1"/>
    <property type="molecule type" value="Genomic_DNA"/>
</dbReference>
<accession>A0AAE3DAY4</accession>
<evidence type="ECO:0000259" key="2">
    <source>
        <dbReference type="Pfam" id="PF04984"/>
    </source>
</evidence>
<reference evidence="4 5" key="1">
    <citation type="submission" date="2021-10" db="EMBL/GenBank/DDBJ databases">
        <title>Anaerobic single-cell dispensing facilitates the cultivation of human gut bacteria.</title>
        <authorList>
            <person name="Afrizal A."/>
        </authorList>
    </citation>
    <scope>NUCLEOTIDE SEQUENCE [LARGE SCALE GENOMIC DNA]</scope>
    <source>
        <strain evidence="4 5">CLA-AA-H276</strain>
    </source>
</reference>
<dbReference type="PANTHER" id="PTHR35861">
    <property type="match status" value="1"/>
</dbReference>
<proteinExistence type="inferred from homology"/>
<dbReference type="Proteomes" id="UP001198220">
    <property type="component" value="Unassembled WGS sequence"/>
</dbReference>
<dbReference type="PANTHER" id="PTHR35861:SF1">
    <property type="entry name" value="PHAGE TAIL SHEATH PROTEIN"/>
    <property type="match status" value="1"/>
</dbReference>
<dbReference type="InterPro" id="IPR035089">
    <property type="entry name" value="Phage_sheath_subtilisin"/>
</dbReference>
<dbReference type="RefSeq" id="WP_308459054.1">
    <property type="nucleotide sequence ID" value="NZ_JAJEPS010000004.1"/>
</dbReference>
<evidence type="ECO:0000259" key="3">
    <source>
        <dbReference type="Pfam" id="PF17482"/>
    </source>
</evidence>
<dbReference type="InterPro" id="IPR020287">
    <property type="entry name" value="Tail_sheath_C"/>
</dbReference>
<comment type="similarity">
    <text evidence="1">Belongs to the myoviridae tail sheath protein family.</text>
</comment>
<dbReference type="Gene3D" id="3.40.50.11780">
    <property type="match status" value="2"/>
</dbReference>
<keyword evidence="5" id="KW-1185">Reference proteome</keyword>
<dbReference type="Pfam" id="PF04984">
    <property type="entry name" value="Phage_sheath_1"/>
    <property type="match status" value="1"/>
</dbReference>
<evidence type="ECO:0000256" key="1">
    <source>
        <dbReference type="ARBA" id="ARBA00008005"/>
    </source>
</evidence>
<dbReference type="InterPro" id="IPR052042">
    <property type="entry name" value="Tail_sheath_structural"/>
</dbReference>
<sequence>MAEYLSPGVYVEEFESGMRPMEGVSTSTAGFVGMAEKGKVIGTPEFVSSFADFNRKFGGYLPESTYGEYRYLAYAVEQFFANGGSRCYVMRTAAADAAIAAVSAGGITIKAKNPGKWGNEIKVTAVAATKGKTAVLEATGEDPAAKVYTVANGSIFAEGDTVVIRNNGKAVGYNKIAMVQGNTITLALPVKEDLVDKSPVPRKVLSTCEMNMEVSYRDQVEIYEGVSLNADAASFISKVLSKSDLVDVSAEEIKEAINPLSVFGAAADADKAIVFLAGGSDGGKKAITDDVFLGVDGGPGKRTGLAAFKELNNVSIMAIPGVTSPAVQLALTAHCANTGASFAVLDVPQNLTKPQDVLAHKEKIDSDYAAMYHPWIQIYDVLNKRPAYIPPSGAVCGIYARSDVERGVHKAPANEVVYNCIGLSCLYNKAEQDILNPAGVNLIRALPGQGIRVWGARTCSSNSLWKYVNVRRLFIYLEESIKSQTNWAVFEPNDEMLWARVGRTIRAFLRDMWRSGALVGTTEDQAFFVNIGRDTMSQSDILNGRLICEIGVAPSRPAEFVIFRITQFMEES</sequence>
<feature type="domain" description="Tail sheath protein C-terminal" evidence="3">
    <location>
        <begin position="460"/>
        <end position="566"/>
    </location>
</feature>
<comment type="caution">
    <text evidence="4">The sequence shown here is derived from an EMBL/GenBank/DDBJ whole genome shotgun (WGS) entry which is preliminary data.</text>
</comment>
<dbReference type="Pfam" id="PF17482">
    <property type="entry name" value="Phage_sheath_1C"/>
    <property type="match status" value="1"/>
</dbReference>
<gene>
    <name evidence="4" type="ORF">LKD36_05865</name>
</gene>
<name>A0AAE3DAY4_9FIRM</name>
<protein>
    <submittedName>
        <fullName evidence="4">Phage tail sheath family protein</fullName>
    </submittedName>
</protein>
<evidence type="ECO:0000313" key="4">
    <source>
        <dbReference type="EMBL" id="MCC2125705.1"/>
    </source>
</evidence>
<organism evidence="4 5">
    <name type="scientific">Hominiventricola filiformis</name>
    <dbReference type="NCBI Taxonomy" id="2885352"/>
    <lineage>
        <taxon>Bacteria</taxon>
        <taxon>Bacillati</taxon>
        <taxon>Bacillota</taxon>
        <taxon>Clostridia</taxon>
        <taxon>Lachnospirales</taxon>
        <taxon>Lachnospiraceae</taxon>
        <taxon>Hominiventricola</taxon>
    </lineage>
</organism>